<keyword evidence="1" id="KW-0694">RNA-binding</keyword>
<dbReference type="EMBL" id="AVOT02059835">
    <property type="protein sequence ID" value="MBW0553442.1"/>
    <property type="molecule type" value="Genomic_DNA"/>
</dbReference>
<protein>
    <recommendedName>
        <fullName evidence="2">Integrase catalytic domain-containing protein</fullName>
    </recommendedName>
</protein>
<dbReference type="GO" id="GO:0015074">
    <property type="term" value="P:DNA integration"/>
    <property type="evidence" value="ECO:0007669"/>
    <property type="project" value="InterPro"/>
</dbReference>
<keyword evidence="4" id="KW-1185">Reference proteome</keyword>
<proteinExistence type="predicted"/>
<sequence length="180" mass="20927">MDFITQFPLSNNFDSILVLVDRFSKIAIFIPAYGTITSLDLGQISISHVFPKHVLPVSIGSDKGSLFVSSFWTNLCHQLKISRDLSTSSHPETGGQIEMVDHILEQYLLMYFSYHKYYWHTWLPLPEFAYNNEENQPRNHLFPPFMEEIPALTQSIFLKTCLLEIYQQSTNQYSKELKIN</sequence>
<dbReference type="PANTHER" id="PTHR37984">
    <property type="entry name" value="PROTEIN CBG26694"/>
    <property type="match status" value="1"/>
</dbReference>
<dbReference type="InterPro" id="IPR050951">
    <property type="entry name" value="Retrovirus_Pol_polyprotein"/>
</dbReference>
<dbReference type="PROSITE" id="PS50994">
    <property type="entry name" value="INTEGRASE"/>
    <property type="match status" value="1"/>
</dbReference>
<dbReference type="PANTHER" id="PTHR37984:SF5">
    <property type="entry name" value="PROTEIN NYNRIN-LIKE"/>
    <property type="match status" value="1"/>
</dbReference>
<reference evidence="3" key="1">
    <citation type="submission" date="2021-03" db="EMBL/GenBank/DDBJ databases">
        <title>Draft genome sequence of rust myrtle Austropuccinia psidii MF-1, a brazilian biotype.</title>
        <authorList>
            <person name="Quecine M.C."/>
            <person name="Pachon D.M.R."/>
            <person name="Bonatelli M.L."/>
            <person name="Correr F.H."/>
            <person name="Franceschini L.M."/>
            <person name="Leite T.F."/>
            <person name="Margarido G.R.A."/>
            <person name="Almeida C.A."/>
            <person name="Ferrarezi J.A."/>
            <person name="Labate C.A."/>
        </authorList>
    </citation>
    <scope>NUCLEOTIDE SEQUENCE</scope>
    <source>
        <strain evidence="3">MF-1</strain>
    </source>
</reference>
<evidence type="ECO:0000313" key="3">
    <source>
        <dbReference type="EMBL" id="MBW0553442.1"/>
    </source>
</evidence>
<organism evidence="3 4">
    <name type="scientific">Austropuccinia psidii MF-1</name>
    <dbReference type="NCBI Taxonomy" id="1389203"/>
    <lineage>
        <taxon>Eukaryota</taxon>
        <taxon>Fungi</taxon>
        <taxon>Dikarya</taxon>
        <taxon>Basidiomycota</taxon>
        <taxon>Pucciniomycotina</taxon>
        <taxon>Pucciniomycetes</taxon>
        <taxon>Pucciniales</taxon>
        <taxon>Sphaerophragmiaceae</taxon>
        <taxon>Austropuccinia</taxon>
    </lineage>
</organism>
<evidence type="ECO:0000259" key="2">
    <source>
        <dbReference type="PROSITE" id="PS50994"/>
    </source>
</evidence>
<dbReference type="AlphaFoldDB" id="A0A9Q3J0X9"/>
<comment type="caution">
    <text evidence="3">The sequence shown here is derived from an EMBL/GenBank/DDBJ whole genome shotgun (WGS) entry which is preliminary data.</text>
</comment>
<dbReference type="GO" id="GO:0003723">
    <property type="term" value="F:RNA binding"/>
    <property type="evidence" value="ECO:0007669"/>
    <property type="project" value="UniProtKB-KW"/>
</dbReference>
<dbReference type="GO" id="GO:0005634">
    <property type="term" value="C:nucleus"/>
    <property type="evidence" value="ECO:0007669"/>
    <property type="project" value="UniProtKB-ARBA"/>
</dbReference>
<dbReference type="InterPro" id="IPR036397">
    <property type="entry name" value="RNaseH_sf"/>
</dbReference>
<evidence type="ECO:0000313" key="4">
    <source>
        <dbReference type="Proteomes" id="UP000765509"/>
    </source>
</evidence>
<dbReference type="Gene3D" id="3.30.420.10">
    <property type="entry name" value="Ribonuclease H-like superfamily/Ribonuclease H"/>
    <property type="match status" value="1"/>
</dbReference>
<feature type="domain" description="Integrase catalytic" evidence="2">
    <location>
        <begin position="1"/>
        <end position="152"/>
    </location>
</feature>
<dbReference type="Proteomes" id="UP000765509">
    <property type="component" value="Unassembled WGS sequence"/>
</dbReference>
<dbReference type="OrthoDB" id="2273864at2759"/>
<dbReference type="SUPFAM" id="SSF53098">
    <property type="entry name" value="Ribonuclease H-like"/>
    <property type="match status" value="1"/>
</dbReference>
<dbReference type="InterPro" id="IPR001584">
    <property type="entry name" value="Integrase_cat-core"/>
</dbReference>
<name>A0A9Q3J0X9_9BASI</name>
<accession>A0A9Q3J0X9</accession>
<dbReference type="InterPro" id="IPR012337">
    <property type="entry name" value="RNaseH-like_sf"/>
</dbReference>
<evidence type="ECO:0000256" key="1">
    <source>
        <dbReference type="ARBA" id="ARBA00022884"/>
    </source>
</evidence>
<gene>
    <name evidence="3" type="ORF">O181_093157</name>
</gene>